<dbReference type="InterPro" id="IPR004360">
    <property type="entry name" value="Glyas_Fos-R_dOase_dom"/>
</dbReference>
<dbReference type="InterPro" id="IPR029068">
    <property type="entry name" value="Glyas_Bleomycin-R_OHBP_Dase"/>
</dbReference>
<dbReference type="PANTHER" id="PTHR33990:SF1">
    <property type="entry name" value="PROTEIN YJDN"/>
    <property type="match status" value="1"/>
</dbReference>
<keyword evidence="3" id="KW-1185">Reference proteome</keyword>
<dbReference type="RefSeq" id="WP_208848723.1">
    <property type="nucleotide sequence ID" value="NZ_JAGGDJ010000013.1"/>
</dbReference>
<name>A0ABS3WCP6_9BACL</name>
<dbReference type="EMBL" id="JAGGDJ010000013">
    <property type="protein sequence ID" value="MBO7745901.1"/>
    <property type="molecule type" value="Genomic_DNA"/>
</dbReference>
<sequence>MTYQATPFILLDGEAKAAIAFYARALDAEIAFTQTFGEGPADPGHPVPDAAKDRVAHAVLKLGGADLFVADAFPGTAGPDGGRVQVCLTVPDAETSRRFFDALADGGRIVMPLRKIHFSPSYGVVTDRFGVTFQIFTSR</sequence>
<gene>
    <name evidence="2" type="ORF">I8J29_16970</name>
</gene>
<protein>
    <submittedName>
        <fullName evidence="2">VOC family protein</fullName>
    </submittedName>
</protein>
<feature type="domain" description="Glyoxalase/fosfomycin resistance/dioxygenase" evidence="1">
    <location>
        <begin position="10"/>
        <end position="135"/>
    </location>
</feature>
<dbReference type="SUPFAM" id="SSF54593">
    <property type="entry name" value="Glyoxalase/Bleomycin resistance protein/Dihydroxybiphenyl dioxygenase"/>
    <property type="match status" value="1"/>
</dbReference>
<comment type="caution">
    <text evidence="2">The sequence shown here is derived from an EMBL/GenBank/DDBJ whole genome shotgun (WGS) entry which is preliminary data.</text>
</comment>
<evidence type="ECO:0000259" key="1">
    <source>
        <dbReference type="Pfam" id="PF00903"/>
    </source>
</evidence>
<dbReference type="Proteomes" id="UP000670947">
    <property type="component" value="Unassembled WGS sequence"/>
</dbReference>
<dbReference type="Pfam" id="PF00903">
    <property type="entry name" value="Glyoxalase"/>
    <property type="match status" value="1"/>
</dbReference>
<dbReference type="PANTHER" id="PTHR33990">
    <property type="entry name" value="PROTEIN YJDN-RELATED"/>
    <property type="match status" value="1"/>
</dbReference>
<proteinExistence type="predicted"/>
<evidence type="ECO:0000313" key="3">
    <source>
        <dbReference type="Proteomes" id="UP000670947"/>
    </source>
</evidence>
<dbReference type="CDD" id="cd06588">
    <property type="entry name" value="PhnB_like"/>
    <property type="match status" value="1"/>
</dbReference>
<accession>A0ABS3WCP6</accession>
<dbReference type="Gene3D" id="3.10.180.10">
    <property type="entry name" value="2,3-Dihydroxybiphenyl 1,2-Dioxygenase, domain 1"/>
    <property type="match status" value="1"/>
</dbReference>
<dbReference type="InterPro" id="IPR028973">
    <property type="entry name" value="PhnB-like"/>
</dbReference>
<reference evidence="2 3" key="1">
    <citation type="submission" date="2021-03" db="EMBL/GenBank/DDBJ databases">
        <title>Paenibacillus artemisicola MWE-103 whole genome sequence.</title>
        <authorList>
            <person name="Ham Y.J."/>
        </authorList>
    </citation>
    <scope>NUCLEOTIDE SEQUENCE [LARGE SCALE GENOMIC DNA]</scope>
    <source>
        <strain evidence="2 3">MWE-103</strain>
    </source>
</reference>
<evidence type="ECO:0000313" key="2">
    <source>
        <dbReference type="EMBL" id="MBO7745901.1"/>
    </source>
</evidence>
<organism evidence="2 3">
    <name type="scientific">Paenibacillus artemisiicola</name>
    <dbReference type="NCBI Taxonomy" id="1172618"/>
    <lineage>
        <taxon>Bacteria</taxon>
        <taxon>Bacillati</taxon>
        <taxon>Bacillota</taxon>
        <taxon>Bacilli</taxon>
        <taxon>Bacillales</taxon>
        <taxon>Paenibacillaceae</taxon>
        <taxon>Paenibacillus</taxon>
    </lineage>
</organism>